<evidence type="ECO:0000256" key="1">
    <source>
        <dbReference type="SAM" id="Phobius"/>
    </source>
</evidence>
<name>A0A7R9GFK8_9CRUS</name>
<evidence type="ECO:0000313" key="3">
    <source>
        <dbReference type="Proteomes" id="UP000678499"/>
    </source>
</evidence>
<dbReference type="EMBL" id="OA883614">
    <property type="protein sequence ID" value="CAD7279296.1"/>
    <property type="molecule type" value="Genomic_DNA"/>
</dbReference>
<dbReference type="Proteomes" id="UP000678499">
    <property type="component" value="Unassembled WGS sequence"/>
</dbReference>
<evidence type="ECO:0000313" key="2">
    <source>
        <dbReference type="EMBL" id="CAD7279296.1"/>
    </source>
</evidence>
<reference evidence="2" key="1">
    <citation type="submission" date="2020-11" db="EMBL/GenBank/DDBJ databases">
        <authorList>
            <person name="Tran Van P."/>
        </authorList>
    </citation>
    <scope>NUCLEOTIDE SEQUENCE</scope>
</reference>
<dbReference type="AlphaFoldDB" id="A0A7R9GFK8"/>
<feature type="non-terminal residue" evidence="2">
    <location>
        <position position="1"/>
    </location>
</feature>
<keyword evidence="1" id="KW-0812">Transmembrane</keyword>
<keyword evidence="3" id="KW-1185">Reference proteome</keyword>
<gene>
    <name evidence="2" type="ORF">NMOB1V02_LOCUS6973</name>
</gene>
<keyword evidence="1" id="KW-1133">Transmembrane helix</keyword>
<sequence>MVAQNSARFLVRLMARRRRTFLIIIPVNILIVWVLYNGWAVGDRSIIRWSFLMDRTFFRNSIPGFVTSRKHDKPTGTVLAILPSVNAEIPFNAEYILHDVLGHTIHQCTHSLTLPPKDCQMATGKCWDHLLLWPGDFKLANSIPNWGLHKCPNASVSSFPELKETLLSRPILKQLRQANGVLKSFHFPNETEEAEFHFAGKFLTIFKSTGQSKERPKLMERVVNGKPWRDTWETASGLFLLANFLVDILGDVHLMDVRAAEPFAKNEKLATLHEFYQLIGMDKYSCPSDFRDQLEAFCPPECRQNF</sequence>
<keyword evidence="1" id="KW-0472">Membrane</keyword>
<proteinExistence type="predicted"/>
<accession>A0A7R9GFK8</accession>
<dbReference type="EMBL" id="CAJPEX010001577">
    <property type="protein sequence ID" value="CAG0919448.1"/>
    <property type="molecule type" value="Genomic_DNA"/>
</dbReference>
<protein>
    <submittedName>
        <fullName evidence="2">Uncharacterized protein</fullName>
    </submittedName>
</protein>
<organism evidence="2">
    <name type="scientific">Notodromas monacha</name>
    <dbReference type="NCBI Taxonomy" id="399045"/>
    <lineage>
        <taxon>Eukaryota</taxon>
        <taxon>Metazoa</taxon>
        <taxon>Ecdysozoa</taxon>
        <taxon>Arthropoda</taxon>
        <taxon>Crustacea</taxon>
        <taxon>Oligostraca</taxon>
        <taxon>Ostracoda</taxon>
        <taxon>Podocopa</taxon>
        <taxon>Podocopida</taxon>
        <taxon>Cypridocopina</taxon>
        <taxon>Cypridoidea</taxon>
        <taxon>Cyprididae</taxon>
        <taxon>Notodromas</taxon>
    </lineage>
</organism>
<feature type="transmembrane region" description="Helical" evidence="1">
    <location>
        <begin position="21"/>
        <end position="39"/>
    </location>
</feature>